<organism evidence="1">
    <name type="scientific">Anopheles darlingi</name>
    <name type="common">Mosquito</name>
    <dbReference type="NCBI Taxonomy" id="43151"/>
    <lineage>
        <taxon>Eukaryota</taxon>
        <taxon>Metazoa</taxon>
        <taxon>Ecdysozoa</taxon>
        <taxon>Arthropoda</taxon>
        <taxon>Hexapoda</taxon>
        <taxon>Insecta</taxon>
        <taxon>Pterygota</taxon>
        <taxon>Neoptera</taxon>
        <taxon>Endopterygota</taxon>
        <taxon>Diptera</taxon>
        <taxon>Nematocera</taxon>
        <taxon>Culicoidea</taxon>
        <taxon>Culicidae</taxon>
        <taxon>Anophelinae</taxon>
        <taxon>Anopheles</taxon>
    </lineage>
</organism>
<reference evidence="1" key="1">
    <citation type="submission" date="2018-01" db="EMBL/GenBank/DDBJ databases">
        <title>An insight into the sialome of Amazonian anophelines.</title>
        <authorList>
            <person name="Ribeiro J.M."/>
            <person name="Scarpassa V."/>
            <person name="Calvo E."/>
        </authorList>
    </citation>
    <scope>NUCLEOTIDE SEQUENCE</scope>
</reference>
<proteinExistence type="predicted"/>
<sequence>MRECVCVLCVTRMRKRLLVLLLLLLLLLPSIQLVIIPAMVSFLSSLNVLKNRWKLHTVQGQGTWFNNIAYWGPQCAFQILVAPQRGTTTNSGIN</sequence>
<name>A0A2M4DDH5_ANODA</name>
<accession>A0A2M4DDH5</accession>
<dbReference type="AlphaFoldDB" id="A0A2M4DDH5"/>
<protein>
    <submittedName>
        <fullName evidence="1">Putative secreted protein</fullName>
    </submittedName>
</protein>
<evidence type="ECO:0000313" key="1">
    <source>
        <dbReference type="EMBL" id="MBW75521.1"/>
    </source>
</evidence>
<dbReference type="EMBL" id="GGFL01011343">
    <property type="protein sequence ID" value="MBW75521.1"/>
    <property type="molecule type" value="Transcribed_RNA"/>
</dbReference>